<keyword evidence="3" id="KW-0596">Phosphopantetheine</keyword>
<dbReference type="CDD" id="cd17646">
    <property type="entry name" value="A_NRPS_AB3403-like"/>
    <property type="match status" value="1"/>
</dbReference>
<evidence type="ECO:0000259" key="5">
    <source>
        <dbReference type="PROSITE" id="PS50075"/>
    </source>
</evidence>
<name>A0A516R0M2_STRST</name>
<dbReference type="CDD" id="cd19540">
    <property type="entry name" value="LCL_NRPS-like"/>
    <property type="match status" value="4"/>
</dbReference>
<dbReference type="InterPro" id="IPR029058">
    <property type="entry name" value="AB_hydrolase_fold"/>
</dbReference>
<evidence type="ECO:0000313" key="7">
    <source>
        <dbReference type="Proteomes" id="UP000316806"/>
    </source>
</evidence>
<dbReference type="InterPro" id="IPR023213">
    <property type="entry name" value="CAT-like_dom_sf"/>
</dbReference>
<dbReference type="NCBIfam" id="NF003417">
    <property type="entry name" value="PRK04813.1"/>
    <property type="match status" value="4"/>
</dbReference>
<dbReference type="SUPFAM" id="SSF47336">
    <property type="entry name" value="ACP-like"/>
    <property type="match status" value="4"/>
</dbReference>
<dbReference type="SUPFAM" id="SSF52777">
    <property type="entry name" value="CoA-dependent acyltransferases"/>
    <property type="match status" value="8"/>
</dbReference>
<dbReference type="InterPro" id="IPR000873">
    <property type="entry name" value="AMP-dep_synth/lig_dom"/>
</dbReference>
<dbReference type="GO" id="GO:0043041">
    <property type="term" value="P:amino acid activation for nonribosomal peptide biosynthetic process"/>
    <property type="evidence" value="ECO:0007669"/>
    <property type="project" value="TreeGrafter"/>
</dbReference>
<dbReference type="PROSITE" id="PS00455">
    <property type="entry name" value="AMP_BINDING"/>
    <property type="match status" value="4"/>
</dbReference>
<dbReference type="Gene3D" id="3.40.50.1820">
    <property type="entry name" value="alpha/beta hydrolase"/>
    <property type="match status" value="1"/>
</dbReference>
<dbReference type="RefSeq" id="WP_144000785.1">
    <property type="nucleotide sequence ID" value="NZ_CP040916.1"/>
</dbReference>
<dbReference type="Gene3D" id="3.40.50.12780">
    <property type="entry name" value="N-terminal domain of ligase-like"/>
    <property type="match status" value="2"/>
</dbReference>
<dbReference type="InterPro" id="IPR036736">
    <property type="entry name" value="ACP-like_sf"/>
</dbReference>
<organism evidence="6 7">
    <name type="scientific">Streptomyces spectabilis</name>
    <dbReference type="NCBI Taxonomy" id="68270"/>
    <lineage>
        <taxon>Bacteria</taxon>
        <taxon>Bacillati</taxon>
        <taxon>Actinomycetota</taxon>
        <taxon>Actinomycetes</taxon>
        <taxon>Kitasatosporales</taxon>
        <taxon>Streptomycetaceae</taxon>
        <taxon>Streptomyces</taxon>
    </lineage>
</organism>
<dbReference type="InterPro" id="IPR010071">
    <property type="entry name" value="AA_adenyl_dom"/>
</dbReference>
<dbReference type="Pfam" id="PF00975">
    <property type="entry name" value="Thioesterase"/>
    <property type="match status" value="1"/>
</dbReference>
<dbReference type="GO" id="GO:0003824">
    <property type="term" value="F:catalytic activity"/>
    <property type="evidence" value="ECO:0007669"/>
    <property type="project" value="InterPro"/>
</dbReference>
<proteinExistence type="inferred from homology"/>
<evidence type="ECO:0000256" key="4">
    <source>
        <dbReference type="ARBA" id="ARBA00022553"/>
    </source>
</evidence>
<accession>A0A516R0M2</accession>
<dbReference type="CDD" id="cd05930">
    <property type="entry name" value="A_NRPS"/>
    <property type="match status" value="2"/>
</dbReference>
<dbReference type="FunFam" id="3.40.50.980:FF:000002">
    <property type="entry name" value="Enterobactin synthetase component F"/>
    <property type="match status" value="1"/>
</dbReference>
<dbReference type="SUPFAM" id="SSF53474">
    <property type="entry name" value="alpha/beta-Hydrolases"/>
    <property type="match status" value="1"/>
</dbReference>
<protein>
    <submittedName>
        <fullName evidence="6">Amino acid adenylation domain-containing protein</fullName>
    </submittedName>
</protein>
<dbReference type="GO" id="GO:0005829">
    <property type="term" value="C:cytosol"/>
    <property type="evidence" value="ECO:0007669"/>
    <property type="project" value="TreeGrafter"/>
</dbReference>
<dbReference type="InterPro" id="IPR025110">
    <property type="entry name" value="AMP-bd_C"/>
</dbReference>
<dbReference type="Gene3D" id="3.30.559.10">
    <property type="entry name" value="Chloramphenicol acetyltransferase-like domain"/>
    <property type="match status" value="4"/>
</dbReference>
<dbReference type="GO" id="GO:0017000">
    <property type="term" value="P:antibiotic biosynthetic process"/>
    <property type="evidence" value="ECO:0007669"/>
    <property type="project" value="UniProtKB-ARBA"/>
</dbReference>
<evidence type="ECO:0000256" key="1">
    <source>
        <dbReference type="ARBA" id="ARBA00001957"/>
    </source>
</evidence>
<dbReference type="GO" id="GO:0008610">
    <property type="term" value="P:lipid biosynthetic process"/>
    <property type="evidence" value="ECO:0007669"/>
    <property type="project" value="UniProtKB-ARBA"/>
</dbReference>
<evidence type="ECO:0000256" key="2">
    <source>
        <dbReference type="ARBA" id="ARBA00006432"/>
    </source>
</evidence>
<dbReference type="InterPro" id="IPR042099">
    <property type="entry name" value="ANL_N_sf"/>
</dbReference>
<comment type="cofactor">
    <cofactor evidence="1">
        <name>pantetheine 4'-phosphate</name>
        <dbReference type="ChEBI" id="CHEBI:47942"/>
    </cofactor>
</comment>
<dbReference type="FunFam" id="2.30.38.10:FF:000001">
    <property type="entry name" value="Non-ribosomal peptide synthetase PvdI"/>
    <property type="match status" value="3"/>
</dbReference>
<dbReference type="InterPro" id="IPR020802">
    <property type="entry name" value="TesA-like"/>
</dbReference>
<dbReference type="FunFam" id="3.30.559.10:FF:000012">
    <property type="entry name" value="Non-ribosomal peptide synthetase"/>
    <property type="match status" value="3"/>
</dbReference>
<dbReference type="SMART" id="SM00823">
    <property type="entry name" value="PKS_PP"/>
    <property type="match status" value="4"/>
</dbReference>
<dbReference type="Pfam" id="PF00501">
    <property type="entry name" value="AMP-binding"/>
    <property type="match status" value="4"/>
</dbReference>
<dbReference type="InterPro" id="IPR006162">
    <property type="entry name" value="Ppantetheine_attach_site"/>
</dbReference>
<dbReference type="InterPro" id="IPR001031">
    <property type="entry name" value="Thioesterase"/>
</dbReference>
<dbReference type="Proteomes" id="UP000316806">
    <property type="component" value="Chromosome"/>
</dbReference>
<dbReference type="Gene3D" id="3.30.300.30">
    <property type="match status" value="4"/>
</dbReference>
<dbReference type="Gene3D" id="2.30.38.10">
    <property type="entry name" value="Luciferase, Domain 3"/>
    <property type="match status" value="2"/>
</dbReference>
<feature type="domain" description="Carrier" evidence="5">
    <location>
        <begin position="2025"/>
        <end position="2102"/>
    </location>
</feature>
<dbReference type="PANTHER" id="PTHR45527">
    <property type="entry name" value="NONRIBOSOMAL PEPTIDE SYNTHETASE"/>
    <property type="match status" value="1"/>
</dbReference>
<dbReference type="PROSITE" id="PS50075">
    <property type="entry name" value="CARRIER"/>
    <property type="match status" value="4"/>
</dbReference>
<dbReference type="PROSITE" id="PS00012">
    <property type="entry name" value="PHOSPHOPANTETHEINE"/>
    <property type="match status" value="3"/>
</dbReference>
<dbReference type="EMBL" id="CP040916">
    <property type="protein sequence ID" value="QDQ09206.1"/>
    <property type="molecule type" value="Genomic_DNA"/>
</dbReference>
<dbReference type="InterPro" id="IPR045851">
    <property type="entry name" value="AMP-bd_C_sf"/>
</dbReference>
<dbReference type="FunFam" id="3.30.300.30:FF:000010">
    <property type="entry name" value="Enterobactin synthetase component F"/>
    <property type="match status" value="2"/>
</dbReference>
<keyword evidence="4" id="KW-0597">Phosphoprotein</keyword>
<feature type="domain" description="Carrier" evidence="5">
    <location>
        <begin position="3089"/>
        <end position="3164"/>
    </location>
</feature>
<dbReference type="GO" id="GO:0044550">
    <property type="term" value="P:secondary metabolite biosynthetic process"/>
    <property type="evidence" value="ECO:0007669"/>
    <property type="project" value="UniProtKB-ARBA"/>
</dbReference>
<dbReference type="FunFam" id="3.40.50.12780:FF:000012">
    <property type="entry name" value="Non-ribosomal peptide synthetase"/>
    <property type="match status" value="4"/>
</dbReference>
<dbReference type="InterPro" id="IPR020806">
    <property type="entry name" value="PKS_PP-bd"/>
</dbReference>
<dbReference type="Pfam" id="PF00668">
    <property type="entry name" value="Condensation"/>
    <property type="match status" value="4"/>
</dbReference>
<dbReference type="InterPro" id="IPR009081">
    <property type="entry name" value="PP-bd_ACP"/>
</dbReference>
<dbReference type="Gene3D" id="3.30.559.30">
    <property type="entry name" value="Nonribosomal peptide synthetase, condensation domain"/>
    <property type="match status" value="4"/>
</dbReference>
<dbReference type="FunFam" id="1.10.1200.10:FF:000016">
    <property type="entry name" value="Non-ribosomal peptide synthase"/>
    <property type="match status" value="3"/>
</dbReference>
<reference evidence="6 7" key="1">
    <citation type="journal article" date="2019" name="J. Ind. Microbiol. Biotechnol.">
        <title>The complete genomic sequence of Streptomyces spectabilis NRRL-2792 and identification of secondary metabolite biosynthetic gene clusters.</title>
        <authorList>
            <person name="Sinha A."/>
            <person name="Phillips-Salemka S."/>
            <person name="Niraula T.A."/>
            <person name="Short K.A."/>
            <person name="Niraula N.P."/>
        </authorList>
    </citation>
    <scope>NUCLEOTIDE SEQUENCE [LARGE SCALE GENOMIC DNA]</scope>
    <source>
        <strain evidence="6 7">NRRL 2792</strain>
    </source>
</reference>
<dbReference type="GO" id="GO:0072330">
    <property type="term" value="P:monocarboxylic acid biosynthetic process"/>
    <property type="evidence" value="ECO:0007669"/>
    <property type="project" value="UniProtKB-ARBA"/>
</dbReference>
<dbReference type="Gene3D" id="1.10.1200.10">
    <property type="entry name" value="ACP-like"/>
    <property type="match status" value="3"/>
</dbReference>
<dbReference type="InterPro" id="IPR020845">
    <property type="entry name" value="AMP-binding_CS"/>
</dbReference>
<dbReference type="Gene3D" id="3.40.50.980">
    <property type="match status" value="4"/>
</dbReference>
<feature type="domain" description="Carrier" evidence="5">
    <location>
        <begin position="4140"/>
        <end position="4215"/>
    </location>
</feature>
<dbReference type="Pfam" id="PF13193">
    <property type="entry name" value="AMP-binding_C"/>
    <property type="match status" value="2"/>
</dbReference>
<dbReference type="SUPFAM" id="SSF56801">
    <property type="entry name" value="Acetyl-CoA synthetase-like"/>
    <property type="match status" value="4"/>
</dbReference>
<gene>
    <name evidence="6" type="ORF">FH965_00335</name>
</gene>
<dbReference type="SMART" id="SM00824">
    <property type="entry name" value="PKS_TE"/>
    <property type="match status" value="1"/>
</dbReference>
<dbReference type="Pfam" id="PF00550">
    <property type="entry name" value="PP-binding"/>
    <property type="match status" value="4"/>
</dbReference>
<dbReference type="GO" id="GO:0031177">
    <property type="term" value="F:phosphopantetheine binding"/>
    <property type="evidence" value="ECO:0007669"/>
    <property type="project" value="InterPro"/>
</dbReference>
<dbReference type="InterPro" id="IPR001242">
    <property type="entry name" value="Condensation_dom"/>
</dbReference>
<evidence type="ECO:0000313" key="6">
    <source>
        <dbReference type="EMBL" id="QDQ09206.1"/>
    </source>
</evidence>
<dbReference type="PANTHER" id="PTHR45527:SF1">
    <property type="entry name" value="FATTY ACID SYNTHASE"/>
    <property type="match status" value="1"/>
</dbReference>
<dbReference type="FunFam" id="3.40.50.980:FF:000001">
    <property type="entry name" value="Non-ribosomal peptide synthetase"/>
    <property type="match status" value="2"/>
</dbReference>
<evidence type="ECO:0000256" key="3">
    <source>
        <dbReference type="ARBA" id="ARBA00022450"/>
    </source>
</evidence>
<comment type="similarity">
    <text evidence="2">Belongs to the ATP-dependent AMP-binding enzyme family.</text>
</comment>
<sequence>MIPLSYAQRRLWFLNRLQDGTALYNMPLALRLTGRLDREALRAALTDVVERHESLRTVFPERDGEPRQRILRMDKVRLDIVERACSEVELGAALTAAAGHCFDLATDLPLRVELFSLAVDSHVLLLVLHHVAGDGWSLAPLARDVSVAYAARAEGRAPGWEPLPVQYADYALWQQELLGDDSDPDSLMARQTAYWRGALAELPDEVGLPGDRTRPAVSSERSGSVPFAVDAAVHARLAGLAHECGASVFMVVQAALAALLARLGAGEDVPIGSPVAGRTEEALEDAVGFFVNTLVLRTDVSGDPTFRELLGRVRASDLAAFAHQDVPFERLVEALNPARSRGRHPLFQVMLAFQNTELPVVDLPGLRVAPEHLPRTGAKFDLHIEVGESLAAGAPGGITGCVDYSADLYDRETVQAFADRLTAFLAAVCAAPDLPLAHHDIATPADRRVLADVNDTAREVPATTLVSLIEEQAARTPDAPALVFGDTTLTYRELSARANQLARHLVGLGAGPETTVALALPRSVELMVALLAVLKSGAAYVPVDPDYPADRIAYMLDDATPVAVLTHSDLTAQLPQAPAPLVLDDPGLRALLERYAAHDLTDAERATALRPRNAAYMIYTSGSTGRPKGVAVPHDAIVNRLLWMRAEYGVSDRDRVLQKTPSSFDVSVWEFFLPLLSGAVLVMAEPGAHRDPARLAATIQRHGVTMTHFVPSMLHAFVDEPTSAACVSLRHVVCSGEALPADLAARFHDVLSDVGAQLHNLYGPTEAAVDVTHHRASPEETGGTVPIGRPVWNTQVHVLDRALRPVPPGVIGELYLAGDQLARGYAGRPGLTAERFVAGPFADGARMYRTGDLVRWDRHGRLVFVGRVDHQVKLRGLRVELDEIATVLATAPGVSWATAVVHERAAGDELLVAYVHGDAPGDEAALRGHAAAALPDYMVPSAVIALDAVPLTPSGKLDRKALPAPEFTAASTGRAPADATEEALCGIFAELLGADRVGADDDFFALGGHSLLATRLIARVRSALDVELPLRAVFDAPTVAGLAARVRHAATGTRPAVRAVTPRPERLPLSVGQRRLWFLDRLEPGGDAYNMPLALRLTGRLDREALRAALADVVERHESLRTVFAESDGGPHQVILPPNRAGVPFDVRECTEDDLAADLAEAARHRFDLATDLPVYARLCATGPDSHVLILVLHHVAGDGWSLAPLARDVSVAYAARAEGRAPGWEPLPVQYADYALWQQELLGDESDPDSVLARQVAHWREALADLPEALPLPADRPRPAHPSHRAETVPFTVDADAHARLVDLARASGASVFMVVQAALAALLGRLGAGDDVPIGSPVAGRVDEALEEAVGFFVNTLVLRTDVSGDPTFRELIARVRESDLAAFAHQDVPFERLVEVLNPPRSLGRHPLFQVMLAFQNTELPVVDLPGLRVEEGPGAPAAAKFDLMVNLRERHDEDGAAAGLQGTVDFATDLFDRSTAQGIADRLVAFLTTAVQHADRRIGAFELLTDSERGDALAAGQGGEVAVPAGATLVSLLREQVAVHPDATAVVDGESALSYAELWAGAGGLAARLVACGAGPGVVVGVVVPRSVDWVVAQVGVALSGAAWLPLDAGLPAERITGVLGEAGPVVVVVVEETAGLVPSGLAHLVLDREEAEHVELPAVSGGDGAYVIYTSGSTGRPKGVVVSQGAAVNHMVWMRAEFGVGVGDRVLARTSPGFDAAVWESWLPLVSGAAVVVASDEVAKEPERLIALMREHEVTVAQFVPTLLGAVLEVPGAADVTSLRRVFAGGEPLRSSLAASAVDVWGVRPVNLYGPTETTIQVTFGTGAGVVGGTVPIGRPVWNTRLYVVDAQLRLVPQGVVGELYVSGEALARGYLKRPGLTAERFVADPFVSGERMYRTGDLVRWDADGQLVFVGRADDQVKLRGFRIEPGEIEAAIEALDGVSRAVVAPHSTPAGEQHLVAYVIGATDAPAGLRAALARTLPEYMLPSLFVALDAFPLLSNGKVDRKALPVPEFAPSEAGRAPATPREEELRALFAAVLGLGEQHVGVDDNFFALGGHSLLATRLASRVRAATGVEMPLRALFEAPTVAALAAALERTAPEQQATTPRPALLPAVRPERLPLSYAQHRLWFLNRLESGSGAYNMALALRLTGRLDREALRAALADVMERHESLRTVFPERDGEPEQLVRATTAATVPLTLADIAEDGLAAALRTAVQEGFDLAAELPLRVTLFSLAVDSHVLLLVLHHVAGDGWSLAPLARDVSVAYAARAEGRAPGWEPLPVQYADYALWQQELLGDESDPDSVLARQIAHWETALAGLPEEVTLPGDRVRPNVGSDRGGSVPFALPADAHAHLTRLAQDTGASVFMVLQAALAALLGRLGAGDDVPIGSPVAGRADEALEEAVGFFVNTLVLRTDVSGDPTFRELIARVRESDLAAFAHQDVPFERLVEVLNPPRSLGRHPLFQVMLAFQNTDLPAMDLPGLRVSPEQLPRGGAKFDLSVDVGETFADGAPGGITGSVDYSADLYDRETAQAFADRLAAFLTAVCAAPDRRVAHHDLTTPAERDLLLHQWNDTGRDIPDGLIHELFQDQVRRSPDSVAVAYEGVELSYATLNAEVNRLARLLVARGAGPERFVAMAMPRSERMLVTLLAVLKSGAAYLPVDPEYPADRIAFMLDDADPALVVTVSEVAGRLPLDGRTAVVLDEPAVRAELAEHAATDLRDTERTAPLRAHHPAYLIYTSGSTGRPKGVVVPHAGLPSLGWSKVEWYATEPDSRVLQFSSLSFDSHVSEVWSALLSGARVVIAPLERMMPGDPLVALVAEQGITHIDLPPAGLAVMPDGSLPEGGTLIVGGEASSPALVRRWYRDRRMINSYGPTEATVCASMSDPIADPTIPPIGRPIWNKRVYVLDHGLRLVPPGVVGELYVSGTGLARGYLKRAGLTSERFVADPFATGERMYRTGDLVRWGADGQLVFLGRADDQVKLRGFRIELGEIEAAIEAEPGIGKAVVRLHVGEGAEAGDKRLVAYAVGTPDRVAALRERLAASLPDYMVPSAFMALDALPLMPNGKVNRKALPEPEFAPAEAGRAPRSPREEILCGLFAEVLGVPGVGIDDSFFALGGHSLLATRLASRIRTVLGTEMPLRTLFEAPTVAALATALDERHEAGRPALLPVARPERLPLSFAQRRLWFLEAFTGPTPTYNVPMALRLTGALDLDALRGALADVVARHESLRTFFPSESVGGSGGDPHQVVLAADATALDVGLTDVPDEEALRTEVARAAADTFDITERPPLRAAVFRLADDEHVLLLALHHIVTDGWSTAPLVRDLTTAYAARRAGESPAWPQLPVQYADYTLWQRELLGDEHDPDSRAARQLAYWTEALAALPEELSLPADRPRPAQTTGRGGSVPLRVEAEVRERVTDLARQTHTSVFMVLQAALAGWLTALGCGDDIPIGTPVAGRTDEATHDLVGFFVNTLVLRTDVTGDPTFHTLLERVRDSDLSAYAHQDLPFERLVEALNPARSMARHPLFQVMLTLQNTELPHTELDGLTARPEPVAATAAKFDLSLTLGQDLDGELEYSADLFDADTARFLADSFGRFLAGAVAAPEARVSGVDLLAEGERDRLTAWGAGDTTEVPAGATLVSLLREQVAVHPDATAVVDGESALSYAELWAGAGGLAARLVACGAGPGVVVGVVVPRSVDWVVAQAGVALSGAAWLPLDAGLPAERIAGVLGEAGPVAVVVAGETDGLVPADLTRVVVGEGRAADVDLPAVSGGDGAYVIYTSGSTGRPKGVVVSQRAAVNHMVWMRAEFGVGVGDRVLARTSPGFDAAVWESWLPLVSGAAVVVASDEVAKEPERLITLMREHEVTVAQFVPTLLGAVLEVPGAADVTSLRRVFAGGEPLRSSLAASAVDVWGVRPVNLYGPTETTIQVTFGTGAGVVGGTVPIGRPVWNTRLYVVDAHLRQVPQGVVGELYVSGEALARGYLARPGLTAERFVADPFAAGERMYRTGDLVRWDVDGQLVFVGRADYQVKLRGFRIEPGEIEAVLLRHESVRQAAVVVREDRPGDTRLVAYVVPEAHDAADTAGLCAYALGLLPDYMVPSAFVPLDALPTTPNGKLDKRALPAPALPAGRAGTGRTAATPQEQVLCSLFAEALGVPQVGPDDDFFAFGGHSLLAVRLMSTVRRTFGTELGLRALFETPTAAGIGARLGEGAVDNSLDVLLPLRTTGSAEPVFCVHPVLGLSWNYAALLGHVGAERPVYGLQARGITEPDARPESIEEMAEDYVARVRAVQPEGPYHLLGWSLGGTVAHAMARLLEKDGEQVAFLALLDSYPADDAAKDPAVLDAEAEDEVLAALLPGAGSEVRDLAERGAERRDILALLRAEQAQRLHLDEATVAAVLDTAVHSSRLIRDHTPGSVDCDVLFVTATRDRPADAVTAREAWQPYVAGAIAEHRVDCRHADLLTAEGVAALGPAVAEALGGDA</sequence>
<dbReference type="NCBIfam" id="TIGR01733">
    <property type="entry name" value="AA-adenyl-dom"/>
    <property type="match status" value="4"/>
</dbReference>
<feature type="domain" description="Carrier" evidence="5">
    <location>
        <begin position="975"/>
        <end position="1050"/>
    </location>
</feature>